<organism evidence="5 6">
    <name type="scientific">Bradymonas sediminis</name>
    <dbReference type="NCBI Taxonomy" id="1548548"/>
    <lineage>
        <taxon>Bacteria</taxon>
        <taxon>Deltaproteobacteria</taxon>
        <taxon>Bradymonadales</taxon>
        <taxon>Bradymonadaceae</taxon>
        <taxon>Bradymonas</taxon>
    </lineage>
</organism>
<evidence type="ECO:0000256" key="1">
    <source>
        <dbReference type="ARBA" id="ARBA00022737"/>
    </source>
</evidence>
<dbReference type="Pfam" id="PF10431">
    <property type="entry name" value="ClpB_D2-small"/>
    <property type="match status" value="1"/>
</dbReference>
<dbReference type="InterPro" id="IPR041546">
    <property type="entry name" value="ClpA/ClpB_AAA_lid"/>
</dbReference>
<name>A0A2Z4FLA3_9DELT</name>
<dbReference type="InterPro" id="IPR003593">
    <property type="entry name" value="AAA+_ATPase"/>
</dbReference>
<gene>
    <name evidence="5" type="ORF">DN745_10430</name>
</gene>
<evidence type="ECO:0000313" key="6">
    <source>
        <dbReference type="Proteomes" id="UP000249799"/>
    </source>
</evidence>
<dbReference type="InterPro" id="IPR028299">
    <property type="entry name" value="ClpA/B_CS2"/>
</dbReference>
<dbReference type="InterPro" id="IPR019489">
    <property type="entry name" value="Clp_ATPase_C"/>
</dbReference>
<dbReference type="Pfam" id="PF07724">
    <property type="entry name" value="AAA_2"/>
    <property type="match status" value="1"/>
</dbReference>
<dbReference type="GO" id="GO:0034605">
    <property type="term" value="P:cellular response to heat"/>
    <property type="evidence" value="ECO:0007669"/>
    <property type="project" value="TreeGrafter"/>
</dbReference>
<dbReference type="CDD" id="cd19499">
    <property type="entry name" value="RecA-like_ClpB_Hsp104-like"/>
    <property type="match status" value="1"/>
</dbReference>
<proteinExistence type="predicted"/>
<keyword evidence="2" id="KW-0547">Nucleotide-binding</keyword>
<dbReference type="PANTHER" id="PTHR11638:SF18">
    <property type="entry name" value="HEAT SHOCK PROTEIN 104"/>
    <property type="match status" value="1"/>
</dbReference>
<dbReference type="InterPro" id="IPR027417">
    <property type="entry name" value="P-loop_NTPase"/>
</dbReference>
<dbReference type="SUPFAM" id="SSF52540">
    <property type="entry name" value="P-loop containing nucleoside triphosphate hydrolases"/>
    <property type="match status" value="2"/>
</dbReference>
<dbReference type="Gene3D" id="3.40.50.300">
    <property type="entry name" value="P-loop containing nucleotide triphosphate hydrolases"/>
    <property type="match status" value="2"/>
</dbReference>
<dbReference type="PRINTS" id="PR00300">
    <property type="entry name" value="CLPPROTEASEA"/>
</dbReference>
<sequence length="1112" mass="124143">MKLTLSIYVAQPQKGHFRASIPWVNLLAHPVEGSSPARLKEELMFRALEMVHGGIAPGDLHSLLGPKNPQMLNFWVDLHRRIDPDRPPVRMGTWTHVIAGRLPGDDLIHVWIPLLPGACFAVERMDDVYEGLCAWAEQWAEANHISDFSVLTAEYPARMETIEVDLGFPSVDSRDDDEDRPAGRMRRPEALSKVATNLTHHADDKSLRRAYGRQEIIDELVEVMTAERASHICLVGPKGAGKSALIEEAARQTLEMQRAYQQRRDIWQTSGDRIIAGMSIIGQWEQRAEALCSELEARNDVLAVDDLLGLVRAGRTYQGDSSVARFIEPYLEQGRFSVIAEATEATFEAARGEAAGFVDRFRRIQVPALEADPTITILNELVRALEAQQRVRFTPDAVESIVRLSARYFRQEAFPGKAIRLARQCFSAGVRKLSDASEYEVRIDPQWVAEVVHRQTGLPMRLLVPGQGREPAEVERAFVSRVFDQPQATEVLSALIVATEQGLCDPKRPLGSFLLIGPSGVGKTETAKALAEDLFGGRDRLVRFDMSEFSEASASTRLIGTTHEPDGELTGRVRIQPFCVLLFDEIEKSHPMALDLLLQLLGDGRLSDAAGRTVDFSNTVVLMTSNLGAGSEDRWLGFSPTSEKDRQLHYRRAAQQFFRPELFNRIDRVIPYQPLSARTLKRIAQRTLRELLERRGLRQGRVMVDVDRRLVEHLVGDTVDRRYGARTLSHRIEQRLITPLARMLAGHDPNKKGLTRALLGVDGVGELDLKLLQLNEAARVELRPVGVELFVDHSDGDSLEGAADRLQTRLEYLIQGLEALEASPQRAQVDRDYVEALNELNARAANGAQLGDEPLAHEIAERVRQREIFRQRLRELRQRIEGLVDPEQTGAWEMPDLESFDKPRLHRWNELVDQIFGELSWSRTQALSLAAAPADQATLIVEGLSGNTADILAHWQRWMRALAQGLNINMAEAAWTSDGWKEAGADLAQVSALAFSAEHPGIRAAFEALAGYMWAPMPASHGHHGLALLSAESAGSSENSLLLRHLEAREDSATPGERFDVEFVLENSQLSQPRLATRRALPPARANASDFAKRLVFERLALNFENASLESE</sequence>
<dbReference type="RefSeq" id="WP_111334626.1">
    <property type="nucleotide sequence ID" value="NZ_CP030032.1"/>
</dbReference>
<dbReference type="GO" id="GO:0016887">
    <property type="term" value="F:ATP hydrolysis activity"/>
    <property type="evidence" value="ECO:0007669"/>
    <property type="project" value="InterPro"/>
</dbReference>
<dbReference type="KEGG" id="bsed:DN745_10430"/>
<dbReference type="AlphaFoldDB" id="A0A2Z4FLA3"/>
<dbReference type="OrthoDB" id="8857354at2"/>
<dbReference type="InterPro" id="IPR001270">
    <property type="entry name" value="ClpA/B"/>
</dbReference>
<dbReference type="Gene3D" id="1.10.8.60">
    <property type="match status" value="2"/>
</dbReference>
<dbReference type="Pfam" id="PF17871">
    <property type="entry name" value="AAA_lid_9"/>
    <property type="match status" value="1"/>
</dbReference>
<protein>
    <submittedName>
        <fullName evidence="5">Uncharacterized protein</fullName>
    </submittedName>
</protein>
<evidence type="ECO:0000256" key="4">
    <source>
        <dbReference type="ARBA" id="ARBA00023186"/>
    </source>
</evidence>
<dbReference type="PROSITE" id="PS00871">
    <property type="entry name" value="CLPAB_2"/>
    <property type="match status" value="1"/>
</dbReference>
<evidence type="ECO:0000313" key="5">
    <source>
        <dbReference type="EMBL" id="AWV89733.1"/>
    </source>
</evidence>
<keyword evidence="1" id="KW-0677">Repeat</keyword>
<dbReference type="InterPro" id="IPR003959">
    <property type="entry name" value="ATPase_AAA_core"/>
</dbReference>
<keyword evidence="3" id="KW-0067">ATP-binding</keyword>
<dbReference type="GO" id="GO:0005737">
    <property type="term" value="C:cytoplasm"/>
    <property type="evidence" value="ECO:0007669"/>
    <property type="project" value="TreeGrafter"/>
</dbReference>
<dbReference type="InterPro" id="IPR050130">
    <property type="entry name" value="ClpA_ClpB"/>
</dbReference>
<dbReference type="EMBL" id="CP030032">
    <property type="protein sequence ID" value="AWV89733.1"/>
    <property type="molecule type" value="Genomic_DNA"/>
</dbReference>
<evidence type="ECO:0000256" key="2">
    <source>
        <dbReference type="ARBA" id="ARBA00022741"/>
    </source>
</evidence>
<reference evidence="5 6" key="1">
    <citation type="submission" date="2018-06" db="EMBL/GenBank/DDBJ databases">
        <title>Lujinxingia sediminis gen. nov. sp. nov., a new facultative anaerobic member of the class Deltaproteobacteria, and proposal of Lujinxingaceae fam. nov.</title>
        <authorList>
            <person name="Guo L.-Y."/>
            <person name="Li C.-M."/>
            <person name="Wang S."/>
            <person name="Du Z.-J."/>
        </authorList>
    </citation>
    <scope>NUCLEOTIDE SEQUENCE [LARGE SCALE GENOMIC DNA]</scope>
    <source>
        <strain evidence="5 6">FA350</strain>
    </source>
</reference>
<dbReference type="PANTHER" id="PTHR11638">
    <property type="entry name" value="ATP-DEPENDENT CLP PROTEASE"/>
    <property type="match status" value="1"/>
</dbReference>
<dbReference type="GO" id="GO:0005524">
    <property type="term" value="F:ATP binding"/>
    <property type="evidence" value="ECO:0007669"/>
    <property type="project" value="UniProtKB-KW"/>
</dbReference>
<keyword evidence="4" id="KW-0143">Chaperone</keyword>
<keyword evidence="6" id="KW-1185">Reference proteome</keyword>
<evidence type="ECO:0000256" key="3">
    <source>
        <dbReference type="ARBA" id="ARBA00022840"/>
    </source>
</evidence>
<dbReference type="Proteomes" id="UP000249799">
    <property type="component" value="Chromosome"/>
</dbReference>
<accession>A0A2Z4FLA3</accession>
<dbReference type="SMART" id="SM00382">
    <property type="entry name" value="AAA"/>
    <property type="match status" value="2"/>
</dbReference>